<sequence>MKMKAMATVLLGTLIVASTTAMAGTPLLDAREHNQKNRIVQGVKSGELTARETAKLLRGQHQLHRMERRAKADGVVTARERARLQHKADIESARIYKNKHDDQSL</sequence>
<dbReference type="RefSeq" id="WP_369601778.1">
    <property type="nucleotide sequence ID" value="NZ_CP154858.1"/>
</dbReference>
<dbReference type="KEGG" id="tcd:AAIA72_01965"/>
<keyword evidence="1" id="KW-0732">Signal</keyword>
<evidence type="ECO:0000313" key="2">
    <source>
        <dbReference type="EMBL" id="XDT72774.1"/>
    </source>
</evidence>
<feature type="signal peptide" evidence="1">
    <location>
        <begin position="1"/>
        <end position="23"/>
    </location>
</feature>
<dbReference type="AlphaFoldDB" id="A0AB39UWS6"/>
<evidence type="ECO:0000256" key="1">
    <source>
        <dbReference type="SAM" id="SignalP"/>
    </source>
</evidence>
<evidence type="ECO:0008006" key="3">
    <source>
        <dbReference type="Google" id="ProtNLM"/>
    </source>
</evidence>
<protein>
    <recommendedName>
        <fullName evidence="3">DUF4148 domain-containing protein</fullName>
    </recommendedName>
</protein>
<organism evidence="2">
    <name type="scientific">Thermohahella caldifontis</name>
    <dbReference type="NCBI Taxonomy" id="3142973"/>
    <lineage>
        <taxon>Bacteria</taxon>
        <taxon>Pseudomonadati</taxon>
        <taxon>Pseudomonadota</taxon>
        <taxon>Gammaproteobacteria</taxon>
        <taxon>Oceanospirillales</taxon>
        <taxon>Hahellaceae</taxon>
        <taxon>Thermohahella</taxon>
    </lineage>
</organism>
<reference evidence="2" key="1">
    <citation type="submission" date="2024-05" db="EMBL/GenBank/DDBJ databases">
        <title>Genome sequencing of novel strain.</title>
        <authorList>
            <person name="Ganbat D."/>
            <person name="Ganbat S."/>
            <person name="Lee S.-J."/>
        </authorList>
    </citation>
    <scope>NUCLEOTIDE SEQUENCE</scope>
    <source>
        <strain evidence="2">SMD15-11</strain>
    </source>
</reference>
<accession>A0AB39UWS6</accession>
<feature type="chain" id="PRO_5044239141" description="DUF4148 domain-containing protein" evidence="1">
    <location>
        <begin position="24"/>
        <end position="105"/>
    </location>
</feature>
<dbReference type="EMBL" id="CP154858">
    <property type="protein sequence ID" value="XDT72774.1"/>
    <property type="molecule type" value="Genomic_DNA"/>
</dbReference>
<proteinExistence type="predicted"/>
<gene>
    <name evidence="2" type="ORF">AAIA72_01965</name>
</gene>
<name>A0AB39UWS6_9GAMM</name>